<organism evidence="1 2">
    <name type="scientific">Roseomonas fluvialis</name>
    <dbReference type="NCBI Taxonomy" id="1750527"/>
    <lineage>
        <taxon>Bacteria</taxon>
        <taxon>Pseudomonadati</taxon>
        <taxon>Pseudomonadota</taxon>
        <taxon>Alphaproteobacteria</taxon>
        <taxon>Acetobacterales</taxon>
        <taxon>Roseomonadaceae</taxon>
        <taxon>Roseomonas</taxon>
    </lineage>
</organism>
<evidence type="ECO:0000313" key="2">
    <source>
        <dbReference type="Proteomes" id="UP000831327"/>
    </source>
</evidence>
<reference evidence="1 2" key="1">
    <citation type="journal article" date="2016" name="Microbes Environ.">
        <title>Phylogenetically diverse aerobic anoxygenic phototrophic bacteria isolated from epilithic biofilms in Tama river, Japan.</title>
        <authorList>
            <person name="Hirose S."/>
            <person name="Matsuura K."/>
            <person name="Haruta S."/>
        </authorList>
    </citation>
    <scope>NUCLEOTIDE SEQUENCE [LARGE SCALE GENOMIC DNA]</scope>
    <source>
        <strain evidence="1 2">S08</strain>
    </source>
</reference>
<name>A0ABM7Y6T3_9PROT</name>
<sequence>MTISYTTTPVSAMMHQAKALPMKALSLSMPSRTDCSPIRSLPESIIHPGGFAWTDKDARTNNRLERVP</sequence>
<gene>
    <name evidence="1" type="ORF">Rmf_35580</name>
</gene>
<accession>A0ABM7Y6T3</accession>
<protein>
    <submittedName>
        <fullName evidence="1">Uncharacterized protein</fullName>
    </submittedName>
</protein>
<keyword evidence="2" id="KW-1185">Reference proteome</keyword>
<dbReference type="Proteomes" id="UP000831327">
    <property type="component" value="Chromosome"/>
</dbReference>
<proteinExistence type="predicted"/>
<dbReference type="EMBL" id="AP025637">
    <property type="protein sequence ID" value="BDG73629.1"/>
    <property type="molecule type" value="Genomic_DNA"/>
</dbReference>
<evidence type="ECO:0000313" key="1">
    <source>
        <dbReference type="EMBL" id="BDG73629.1"/>
    </source>
</evidence>